<dbReference type="RefSeq" id="WP_343837263.1">
    <property type="nucleotide sequence ID" value="NZ_BAAADT010000033.1"/>
</dbReference>
<feature type="transmembrane region" description="Helical" evidence="7">
    <location>
        <begin position="108"/>
        <end position="129"/>
    </location>
</feature>
<feature type="transmembrane region" description="Helical" evidence="7">
    <location>
        <begin position="12"/>
        <end position="32"/>
    </location>
</feature>
<dbReference type="KEGG" id="hbe:BEI_1695"/>
<feature type="transmembrane region" description="Helical" evidence="7">
    <location>
        <begin position="52"/>
        <end position="69"/>
    </location>
</feature>
<comment type="subcellular location">
    <subcellularLocation>
        <location evidence="1">Membrane</location>
        <topology evidence="1">Multi-pass membrane protein</topology>
    </subcellularLocation>
</comment>
<evidence type="ECO:0000256" key="2">
    <source>
        <dbReference type="ARBA" id="ARBA00006464"/>
    </source>
</evidence>
<evidence type="ECO:0000259" key="8">
    <source>
        <dbReference type="Pfam" id="PF02397"/>
    </source>
</evidence>
<keyword evidence="6 7" id="KW-0472">Membrane</keyword>
<sequence>MSQVYRRRHSRWYEKVLLSLSFQLFVGLPFVIMPGSLERWGWGFWLNMNEVRYNTLVAIMLGFITTVFTQRRLLRFPGAHTAAYILPSVTGVFLIAICMLFFTREGYSRQVLFVGYILCLTWCYASYFVGHRFRRMKLAVVPVGITDKLQATSMIELRILERPDLAGVRYDGIVADLRSDSMTPEWERFLAQCTLAYIPVFHIKQVDESITGRVQIDHLAENEFGSLLPSSVYSFVKRCIDILAIVITAPITVPLMLLTAIAVKLDSRGPALFVQERVGQGNRNFRIYKFRSMVKDSEKDGAKLAQTGDMRVTRVGRFIRKTRLDELPQFFNVLKGDMSLIGPRPEQRTFVNQFEKEIPFYIYRNVVKPGITGWAQVVQGYAGNADDTRIKIQHDFYYIKHFSLWLDLLIVFKTIKTILTGFGAR</sequence>
<evidence type="ECO:0000256" key="3">
    <source>
        <dbReference type="ARBA" id="ARBA00022679"/>
    </source>
</evidence>
<keyword evidence="5 7" id="KW-1133">Transmembrane helix</keyword>
<dbReference type="Pfam" id="PF02397">
    <property type="entry name" value="Bac_transf"/>
    <property type="match status" value="1"/>
</dbReference>
<reference evidence="9 10" key="1">
    <citation type="journal article" date="2017" name="Sci. Rep.">
        <title>Revealing the Saline Adaptation Strategies of the Halophilic Bacterium Halomonas beimenensis through High-throughput Omics and Transposon Mutagenesis Approaches.</title>
        <authorList>
            <person name="Chen Y.H."/>
            <person name="Lin S.S."/>
            <person name="Shyu Y.T."/>
        </authorList>
    </citation>
    <scope>NUCLEOTIDE SEQUENCE [LARGE SCALE GENOMIC DNA]</scope>
    <source>
        <strain evidence="9 10">NTU-111</strain>
    </source>
</reference>
<dbReference type="GO" id="GO:0016780">
    <property type="term" value="F:phosphotransferase activity, for other substituted phosphate groups"/>
    <property type="evidence" value="ECO:0007669"/>
    <property type="project" value="TreeGrafter"/>
</dbReference>
<keyword evidence="4 7" id="KW-0812">Transmembrane</keyword>
<keyword evidence="3 9" id="KW-0808">Transferase</keyword>
<accession>A0A291P745</accession>
<feature type="transmembrane region" description="Helical" evidence="7">
    <location>
        <begin position="81"/>
        <end position="102"/>
    </location>
</feature>
<dbReference type="NCBIfam" id="TIGR03025">
    <property type="entry name" value="EPS_sugtrans"/>
    <property type="match status" value="1"/>
</dbReference>
<dbReference type="PANTHER" id="PTHR30576:SF0">
    <property type="entry name" value="UNDECAPRENYL-PHOSPHATE N-ACETYLGALACTOSAMINYL 1-PHOSPHATE TRANSFERASE-RELATED"/>
    <property type="match status" value="1"/>
</dbReference>
<feature type="domain" description="Bacterial sugar transferase" evidence="8">
    <location>
        <begin position="237"/>
        <end position="419"/>
    </location>
</feature>
<name>A0A291P745_9GAMM</name>
<keyword evidence="10" id="KW-1185">Reference proteome</keyword>
<evidence type="ECO:0000256" key="5">
    <source>
        <dbReference type="ARBA" id="ARBA00022989"/>
    </source>
</evidence>
<evidence type="ECO:0000256" key="1">
    <source>
        <dbReference type="ARBA" id="ARBA00004141"/>
    </source>
</evidence>
<dbReference type="InterPro" id="IPR003362">
    <property type="entry name" value="Bact_transf"/>
</dbReference>
<dbReference type="InterPro" id="IPR017475">
    <property type="entry name" value="EPS_sugar_tfrase"/>
</dbReference>
<evidence type="ECO:0000256" key="6">
    <source>
        <dbReference type="ARBA" id="ARBA00023136"/>
    </source>
</evidence>
<proteinExistence type="inferred from homology"/>
<dbReference type="PANTHER" id="PTHR30576">
    <property type="entry name" value="COLANIC BIOSYNTHESIS UDP-GLUCOSE LIPID CARRIER TRANSFERASE"/>
    <property type="match status" value="1"/>
</dbReference>
<dbReference type="GO" id="GO:0016020">
    <property type="term" value="C:membrane"/>
    <property type="evidence" value="ECO:0007669"/>
    <property type="project" value="UniProtKB-SubCell"/>
</dbReference>
<evidence type="ECO:0000256" key="4">
    <source>
        <dbReference type="ARBA" id="ARBA00022692"/>
    </source>
</evidence>
<dbReference type="EMBL" id="CP021435">
    <property type="protein sequence ID" value="ATJ82682.1"/>
    <property type="molecule type" value="Genomic_DNA"/>
</dbReference>
<organism evidence="9 10">
    <name type="scientific">Halomonas beimenensis</name>
    <dbReference type="NCBI Taxonomy" id="475662"/>
    <lineage>
        <taxon>Bacteria</taxon>
        <taxon>Pseudomonadati</taxon>
        <taxon>Pseudomonadota</taxon>
        <taxon>Gammaproteobacteria</taxon>
        <taxon>Oceanospirillales</taxon>
        <taxon>Halomonadaceae</taxon>
        <taxon>Halomonas</taxon>
    </lineage>
</organism>
<evidence type="ECO:0000256" key="7">
    <source>
        <dbReference type="SAM" id="Phobius"/>
    </source>
</evidence>
<gene>
    <name evidence="9" type="primary">rfbP</name>
    <name evidence="9" type="ORF">BEI_1695</name>
</gene>
<dbReference type="Proteomes" id="UP000219993">
    <property type="component" value="Chromosome"/>
</dbReference>
<feature type="transmembrane region" description="Helical" evidence="7">
    <location>
        <begin position="242"/>
        <end position="263"/>
    </location>
</feature>
<evidence type="ECO:0000313" key="10">
    <source>
        <dbReference type="Proteomes" id="UP000219993"/>
    </source>
</evidence>
<evidence type="ECO:0000313" key="9">
    <source>
        <dbReference type="EMBL" id="ATJ82682.1"/>
    </source>
</evidence>
<dbReference type="AlphaFoldDB" id="A0A291P745"/>
<protein>
    <submittedName>
        <fullName evidence="9">Undecaprenyl-phosphate galactosephosphotransferase</fullName>
    </submittedName>
</protein>
<comment type="similarity">
    <text evidence="2">Belongs to the bacterial sugar transferase family.</text>
</comment>